<feature type="chain" id="PRO_5016159812" evidence="1">
    <location>
        <begin position="23"/>
        <end position="298"/>
    </location>
</feature>
<dbReference type="PANTHER" id="PTHR41913:SF1">
    <property type="entry name" value="DUF1684 DOMAIN-CONTAINING PROTEIN"/>
    <property type="match status" value="1"/>
</dbReference>
<dbReference type="Proteomes" id="UP000249046">
    <property type="component" value="Unassembled WGS sequence"/>
</dbReference>
<evidence type="ECO:0000313" key="2">
    <source>
        <dbReference type="EMBL" id="PZQ18255.1"/>
    </source>
</evidence>
<comment type="caution">
    <text evidence="2">The sequence shown here is derived from an EMBL/GenBank/DDBJ whole genome shotgun (WGS) entry which is preliminary data.</text>
</comment>
<evidence type="ECO:0000256" key="1">
    <source>
        <dbReference type="SAM" id="SignalP"/>
    </source>
</evidence>
<dbReference type="EMBL" id="QFPO01000003">
    <property type="protein sequence ID" value="PZQ18255.1"/>
    <property type="molecule type" value="Genomic_DNA"/>
</dbReference>
<dbReference type="PANTHER" id="PTHR41913">
    <property type="entry name" value="DUF1684 DOMAIN-CONTAINING PROTEIN"/>
    <property type="match status" value="1"/>
</dbReference>
<evidence type="ECO:0000313" key="3">
    <source>
        <dbReference type="Proteomes" id="UP000249046"/>
    </source>
</evidence>
<proteinExistence type="predicted"/>
<keyword evidence="1" id="KW-0732">Signal</keyword>
<dbReference type="AlphaFoldDB" id="A0A2W5KTU6"/>
<protein>
    <submittedName>
        <fullName evidence="2">DUF1684 domain-containing protein</fullName>
    </submittedName>
</protein>
<dbReference type="InterPro" id="IPR012467">
    <property type="entry name" value="DUF1684"/>
</dbReference>
<reference evidence="2 3" key="1">
    <citation type="submission" date="2017-08" db="EMBL/GenBank/DDBJ databases">
        <title>Infants hospitalized years apart are colonized by the same room-sourced microbial strains.</title>
        <authorList>
            <person name="Brooks B."/>
            <person name="Olm M.R."/>
            <person name="Firek B.A."/>
            <person name="Baker R."/>
            <person name="Thomas B.C."/>
            <person name="Morowitz M.J."/>
            <person name="Banfield J.F."/>
        </authorList>
    </citation>
    <scope>NUCLEOTIDE SEQUENCE [LARGE SCALE GENOMIC DNA]</scope>
    <source>
        <strain evidence="2">S2_005_003_R2_42</strain>
    </source>
</reference>
<dbReference type="Pfam" id="PF07920">
    <property type="entry name" value="DUF1684"/>
    <property type="match status" value="1"/>
</dbReference>
<organism evidence="2 3">
    <name type="scientific">Rhodanobacter denitrificans</name>
    <dbReference type="NCBI Taxonomy" id="666685"/>
    <lineage>
        <taxon>Bacteria</taxon>
        <taxon>Pseudomonadati</taxon>
        <taxon>Pseudomonadota</taxon>
        <taxon>Gammaproteobacteria</taxon>
        <taxon>Lysobacterales</taxon>
        <taxon>Rhodanobacteraceae</taxon>
        <taxon>Rhodanobacter</taxon>
    </lineage>
</organism>
<gene>
    <name evidence="2" type="ORF">DI564_02780</name>
</gene>
<feature type="signal peptide" evidence="1">
    <location>
        <begin position="1"/>
        <end position="22"/>
    </location>
</feature>
<sequence>MIRRPFVLVTALVTALTAAVSAAPADYVQQIEAWRAKRLERLQAPDGWLSLIGLDWLQPGRNTIGSAESNDIVLKAGPARLGVAILADGRITLELDPAAAATVDGAPATRALLRDDSDEKPSVVRFGSASFFVIKRGDRYALRVRDSEAATRMHFLGIDQYPIDPAWRIEAKWVPFDPPQTLDIPNIIGTVDAMTVPGKAVFERDGRRYELLPVVEDPAATQLFFILADRTSGKETYGAARFLYADKAENGVVVLDFNKAYNPPCAFTPYATCPLAPPENRLALAVTAGEKKYRGSDH</sequence>
<name>A0A2W5KTU6_9GAMM</name>
<accession>A0A2W5KTU6</accession>